<comment type="caution">
    <text evidence="1">The sequence shown here is derived from an EMBL/GenBank/DDBJ whole genome shotgun (WGS) entry which is preliminary data.</text>
</comment>
<gene>
    <name evidence="1" type="ORF">GKE73_16740</name>
</gene>
<accession>A0A844GGQ4</accession>
<evidence type="ECO:0000313" key="1">
    <source>
        <dbReference type="EMBL" id="MTD34067.1"/>
    </source>
</evidence>
<keyword evidence="2" id="KW-1185">Reference proteome</keyword>
<dbReference type="Proteomes" id="UP000446658">
    <property type="component" value="Unassembled WGS sequence"/>
</dbReference>
<dbReference type="EMBL" id="WLYX01000001">
    <property type="protein sequence ID" value="MTD34067.1"/>
    <property type="molecule type" value="Genomic_DNA"/>
</dbReference>
<reference evidence="1 2" key="1">
    <citation type="submission" date="2019-11" db="EMBL/GenBank/DDBJ databases">
        <title>Draft genome sequence of Paludibacterium sp. dN18-1.</title>
        <authorList>
            <person name="Im W.-T."/>
        </authorList>
    </citation>
    <scope>NUCLEOTIDE SEQUENCE [LARGE SCALE GENOMIC DNA]</scope>
    <source>
        <strain evidence="2">dN 18-1</strain>
    </source>
</reference>
<dbReference type="AlphaFoldDB" id="A0A844GGQ4"/>
<name>A0A844GGQ4_9NEIS</name>
<sequence>MKTNTSSQAPIPPPRSKILRSVTSHRENMKKIALALLLVAGFAAAGDLPNPKLTPGAINPEITQSNIQQTVCVKGFTKTIRPPAYYTNKLKKVQIVEYGYADTDPKHYEEDHLIALSIGGDPRDERNLWPQPRNSEWSAAKKDQLEVVLYRSVCDGNVTLAEAQTAMATDWIAAYKRYVVGSRYKIKGRVD</sequence>
<evidence type="ECO:0000313" key="2">
    <source>
        <dbReference type="Proteomes" id="UP000446658"/>
    </source>
</evidence>
<organism evidence="1 2">
    <name type="scientific">Paludibacterium denitrificans</name>
    <dbReference type="NCBI Taxonomy" id="2675226"/>
    <lineage>
        <taxon>Bacteria</taxon>
        <taxon>Pseudomonadati</taxon>
        <taxon>Pseudomonadota</taxon>
        <taxon>Betaproteobacteria</taxon>
        <taxon>Neisseriales</taxon>
        <taxon>Chromobacteriaceae</taxon>
        <taxon>Paludibacterium</taxon>
    </lineage>
</organism>
<protein>
    <submittedName>
        <fullName evidence="1">Uncharacterized protein</fullName>
    </submittedName>
</protein>
<proteinExistence type="predicted"/>